<keyword evidence="9 12" id="KW-0067">ATP-binding</keyword>
<feature type="short sequence motif" description="'KMSKS' region" evidence="12">
    <location>
        <begin position="266"/>
        <end position="270"/>
    </location>
</feature>
<dbReference type="OrthoDB" id="9815130at2"/>
<dbReference type="PANTHER" id="PTHR10890:SF3">
    <property type="entry name" value="CYSTEINE--TRNA LIGASE, CYTOPLASMIC"/>
    <property type="match status" value="1"/>
</dbReference>
<evidence type="ECO:0000256" key="9">
    <source>
        <dbReference type="ARBA" id="ARBA00022840"/>
    </source>
</evidence>
<protein>
    <recommendedName>
        <fullName evidence="12">Cysteine--tRNA ligase</fullName>
        <ecNumber evidence="12">6.1.1.16</ecNumber>
    </recommendedName>
    <alternativeName>
        <fullName evidence="12">Cysteinyl-tRNA synthetase</fullName>
        <shortName evidence="12">CysRS</shortName>
    </alternativeName>
</protein>
<dbReference type="GO" id="GO:0006423">
    <property type="term" value="P:cysteinyl-tRNA aminoacylation"/>
    <property type="evidence" value="ECO:0007669"/>
    <property type="project" value="UniProtKB-UniRule"/>
</dbReference>
<comment type="cofactor">
    <cofactor evidence="12">
        <name>Zn(2+)</name>
        <dbReference type="ChEBI" id="CHEBI:29105"/>
    </cofactor>
    <text evidence="12">Binds 1 zinc ion per subunit.</text>
</comment>
<evidence type="ECO:0000313" key="15">
    <source>
        <dbReference type="Proteomes" id="UP000037939"/>
    </source>
</evidence>
<dbReference type="NCBIfam" id="TIGR00435">
    <property type="entry name" value="cysS"/>
    <property type="match status" value="1"/>
</dbReference>
<keyword evidence="5 12" id="KW-0436">Ligase</keyword>
<evidence type="ECO:0000313" key="14">
    <source>
        <dbReference type="EMBL" id="KPC55290.1"/>
    </source>
</evidence>
<name>A0A0N0GQX7_9NEIS</name>
<accession>A0A0N0GQX7</accession>
<evidence type="ECO:0000256" key="4">
    <source>
        <dbReference type="ARBA" id="ARBA00022490"/>
    </source>
</evidence>
<keyword evidence="8 12" id="KW-0862">Zinc</keyword>
<dbReference type="PANTHER" id="PTHR10890">
    <property type="entry name" value="CYSTEINYL-TRNA SYNTHETASE"/>
    <property type="match status" value="1"/>
</dbReference>
<dbReference type="GO" id="GO:0005829">
    <property type="term" value="C:cytosol"/>
    <property type="evidence" value="ECO:0007669"/>
    <property type="project" value="TreeGrafter"/>
</dbReference>
<dbReference type="Pfam" id="PF09190">
    <property type="entry name" value="DALR_2"/>
    <property type="match status" value="1"/>
</dbReference>
<dbReference type="CDD" id="cd07963">
    <property type="entry name" value="Anticodon_Ia_Cys"/>
    <property type="match status" value="1"/>
</dbReference>
<feature type="binding site" evidence="12">
    <location>
        <position position="28"/>
    </location>
    <ligand>
        <name>Zn(2+)</name>
        <dbReference type="ChEBI" id="CHEBI:29105"/>
    </ligand>
</feature>
<dbReference type="STRING" id="857265.WG78_01490"/>
<evidence type="ECO:0000256" key="2">
    <source>
        <dbReference type="ARBA" id="ARBA00005594"/>
    </source>
</evidence>
<feature type="short sequence motif" description="'HIGH' region" evidence="12">
    <location>
        <begin position="30"/>
        <end position="40"/>
    </location>
</feature>
<dbReference type="EC" id="6.1.1.16" evidence="12"/>
<evidence type="ECO:0000256" key="5">
    <source>
        <dbReference type="ARBA" id="ARBA00022598"/>
    </source>
</evidence>
<dbReference type="InterPro" id="IPR056411">
    <property type="entry name" value="CysS_C"/>
</dbReference>
<dbReference type="Pfam" id="PF23493">
    <property type="entry name" value="CysS_C"/>
    <property type="match status" value="1"/>
</dbReference>
<keyword evidence="4 12" id="KW-0963">Cytoplasm</keyword>
<proteinExistence type="inferred from homology"/>
<dbReference type="Proteomes" id="UP000037939">
    <property type="component" value="Unassembled WGS sequence"/>
</dbReference>
<dbReference type="SMART" id="SM00840">
    <property type="entry name" value="DALR_2"/>
    <property type="match status" value="1"/>
</dbReference>
<dbReference type="InterPro" id="IPR014729">
    <property type="entry name" value="Rossmann-like_a/b/a_fold"/>
</dbReference>
<dbReference type="PATRIC" id="fig|857265.3.peg.313"/>
<comment type="subunit">
    <text evidence="3 12">Monomer.</text>
</comment>
<feature type="binding site" evidence="12">
    <location>
        <position position="234"/>
    </location>
    <ligand>
        <name>Zn(2+)</name>
        <dbReference type="ChEBI" id="CHEBI:29105"/>
    </ligand>
</feature>
<dbReference type="AlphaFoldDB" id="A0A0N0GQX7"/>
<keyword evidence="10 12" id="KW-0648">Protein biosynthesis</keyword>
<dbReference type="InterPro" id="IPR032678">
    <property type="entry name" value="tRNA-synt_1_cat_dom"/>
</dbReference>
<keyword evidence="7 12" id="KW-0547">Nucleotide-binding</keyword>
<evidence type="ECO:0000256" key="10">
    <source>
        <dbReference type="ARBA" id="ARBA00022917"/>
    </source>
</evidence>
<dbReference type="FunFam" id="3.40.50.620:FF:000009">
    <property type="entry name" value="Cysteine--tRNA ligase"/>
    <property type="match status" value="1"/>
</dbReference>
<dbReference type="InterPro" id="IPR024909">
    <property type="entry name" value="Cys-tRNA/MSH_ligase"/>
</dbReference>
<dbReference type="Gene3D" id="1.20.120.1910">
    <property type="entry name" value="Cysteine-tRNA ligase, C-terminal anti-codon recognition domain"/>
    <property type="match status" value="1"/>
</dbReference>
<evidence type="ECO:0000256" key="6">
    <source>
        <dbReference type="ARBA" id="ARBA00022723"/>
    </source>
</evidence>
<dbReference type="SUPFAM" id="SSF47323">
    <property type="entry name" value="Anticodon-binding domain of a subclass of class I aminoacyl-tRNA synthetases"/>
    <property type="match status" value="1"/>
</dbReference>
<dbReference type="Gene3D" id="3.40.50.620">
    <property type="entry name" value="HUPs"/>
    <property type="match status" value="1"/>
</dbReference>
<dbReference type="CDD" id="cd00672">
    <property type="entry name" value="CysRS_core"/>
    <property type="match status" value="1"/>
</dbReference>
<comment type="subcellular location">
    <subcellularLocation>
        <location evidence="1 12">Cytoplasm</location>
    </subcellularLocation>
</comment>
<feature type="binding site" evidence="12">
    <location>
        <position position="238"/>
    </location>
    <ligand>
        <name>Zn(2+)</name>
        <dbReference type="ChEBI" id="CHEBI:29105"/>
    </ligand>
</feature>
<feature type="binding site" evidence="12">
    <location>
        <position position="269"/>
    </location>
    <ligand>
        <name>ATP</name>
        <dbReference type="ChEBI" id="CHEBI:30616"/>
    </ligand>
</feature>
<evidence type="ECO:0000256" key="3">
    <source>
        <dbReference type="ARBA" id="ARBA00011245"/>
    </source>
</evidence>
<evidence type="ECO:0000256" key="12">
    <source>
        <dbReference type="HAMAP-Rule" id="MF_00041"/>
    </source>
</evidence>
<dbReference type="PRINTS" id="PR00983">
    <property type="entry name" value="TRNASYNTHCYS"/>
</dbReference>
<feature type="domain" description="Cysteinyl-tRNA synthetase class Ia DALR" evidence="13">
    <location>
        <begin position="342"/>
        <end position="397"/>
    </location>
</feature>
<organism evidence="14 15">
    <name type="scientific">Amantichitinum ursilacus</name>
    <dbReference type="NCBI Taxonomy" id="857265"/>
    <lineage>
        <taxon>Bacteria</taxon>
        <taxon>Pseudomonadati</taxon>
        <taxon>Pseudomonadota</taxon>
        <taxon>Betaproteobacteria</taxon>
        <taxon>Neisseriales</taxon>
        <taxon>Chitinibacteraceae</taxon>
        <taxon>Amantichitinum</taxon>
    </lineage>
</organism>
<dbReference type="HAMAP" id="MF_00041">
    <property type="entry name" value="Cys_tRNA_synth"/>
    <property type="match status" value="1"/>
</dbReference>
<evidence type="ECO:0000259" key="13">
    <source>
        <dbReference type="SMART" id="SM00840"/>
    </source>
</evidence>
<dbReference type="GO" id="GO:0004817">
    <property type="term" value="F:cysteine-tRNA ligase activity"/>
    <property type="evidence" value="ECO:0007669"/>
    <property type="project" value="UniProtKB-UniRule"/>
</dbReference>
<comment type="caution">
    <text evidence="14">The sequence shown here is derived from an EMBL/GenBank/DDBJ whole genome shotgun (WGS) entry which is preliminary data.</text>
</comment>
<dbReference type="GO" id="GO:0008270">
    <property type="term" value="F:zinc ion binding"/>
    <property type="evidence" value="ECO:0007669"/>
    <property type="project" value="UniProtKB-UniRule"/>
</dbReference>
<dbReference type="RefSeq" id="WP_053936003.1">
    <property type="nucleotide sequence ID" value="NZ_LAQT01000001.1"/>
</dbReference>
<reference evidence="14 15" key="1">
    <citation type="submission" date="2015-07" db="EMBL/GenBank/DDBJ databases">
        <title>Draft genome sequence of the Amantichitinum ursilacus IGB-41, a new chitin-degrading bacterium.</title>
        <authorList>
            <person name="Kirstahler P."/>
            <person name="Guenther M."/>
            <person name="Grumaz C."/>
            <person name="Rupp S."/>
            <person name="Zibek S."/>
            <person name="Sohn K."/>
        </authorList>
    </citation>
    <scope>NUCLEOTIDE SEQUENCE [LARGE SCALE GENOMIC DNA]</scope>
    <source>
        <strain evidence="14 15">IGB-41</strain>
    </source>
</reference>
<comment type="catalytic activity">
    <reaction evidence="12">
        <text>tRNA(Cys) + L-cysteine + ATP = L-cysteinyl-tRNA(Cys) + AMP + diphosphate</text>
        <dbReference type="Rhea" id="RHEA:17773"/>
        <dbReference type="Rhea" id="RHEA-COMP:9661"/>
        <dbReference type="Rhea" id="RHEA-COMP:9679"/>
        <dbReference type="ChEBI" id="CHEBI:30616"/>
        <dbReference type="ChEBI" id="CHEBI:33019"/>
        <dbReference type="ChEBI" id="CHEBI:35235"/>
        <dbReference type="ChEBI" id="CHEBI:78442"/>
        <dbReference type="ChEBI" id="CHEBI:78517"/>
        <dbReference type="ChEBI" id="CHEBI:456215"/>
        <dbReference type="EC" id="6.1.1.16"/>
    </reaction>
</comment>
<keyword evidence="11 12" id="KW-0030">Aminoacyl-tRNA synthetase</keyword>
<evidence type="ECO:0000256" key="1">
    <source>
        <dbReference type="ARBA" id="ARBA00004496"/>
    </source>
</evidence>
<dbReference type="InterPro" id="IPR015803">
    <property type="entry name" value="Cys-tRNA-ligase"/>
</dbReference>
<keyword evidence="15" id="KW-1185">Reference proteome</keyword>
<dbReference type="SUPFAM" id="SSF52374">
    <property type="entry name" value="Nucleotidylyl transferase"/>
    <property type="match status" value="1"/>
</dbReference>
<dbReference type="InterPro" id="IPR015273">
    <property type="entry name" value="Cys-tRNA-synt_Ia_DALR"/>
</dbReference>
<evidence type="ECO:0000256" key="8">
    <source>
        <dbReference type="ARBA" id="ARBA00022833"/>
    </source>
</evidence>
<dbReference type="GO" id="GO:0005524">
    <property type="term" value="F:ATP binding"/>
    <property type="evidence" value="ECO:0007669"/>
    <property type="project" value="UniProtKB-UniRule"/>
</dbReference>
<evidence type="ECO:0000256" key="11">
    <source>
        <dbReference type="ARBA" id="ARBA00023146"/>
    </source>
</evidence>
<evidence type="ECO:0000256" key="7">
    <source>
        <dbReference type="ARBA" id="ARBA00022741"/>
    </source>
</evidence>
<feature type="binding site" evidence="12">
    <location>
        <position position="209"/>
    </location>
    <ligand>
        <name>Zn(2+)</name>
        <dbReference type="ChEBI" id="CHEBI:29105"/>
    </ligand>
</feature>
<dbReference type="InterPro" id="IPR009080">
    <property type="entry name" value="tRNAsynth_Ia_anticodon-bd"/>
</dbReference>
<keyword evidence="6 12" id="KW-0479">Metal-binding</keyword>
<dbReference type="EMBL" id="LAQT01000001">
    <property type="protein sequence ID" value="KPC55290.1"/>
    <property type="molecule type" value="Genomic_DNA"/>
</dbReference>
<dbReference type="Pfam" id="PF01406">
    <property type="entry name" value="tRNA-synt_1e"/>
    <property type="match status" value="1"/>
</dbReference>
<gene>
    <name evidence="14" type="primary">cysS_1</name>
    <name evidence="12" type="synonym">cysS</name>
    <name evidence="14" type="ORF">WG78_01490</name>
</gene>
<comment type="similarity">
    <text evidence="2 12">Belongs to the class-I aminoacyl-tRNA synthetase family.</text>
</comment>
<sequence length="458" mass="50880">MLNIYNTLARQKQQFVPITPGKVNMYVCGMTVYDFCHLGHARVMVVFDMVARWLRASGYDVDYVRNITDIDDKIIQRAAQNGETIGQLTTRFIDAMNEDADALGVQRPTHAPKATEYVDEMLAMIGQLVAKGLAYPAPNGDVYYAVRKFDGYGKLSGKSLEDLRAGERVDIDHNKQDALDFVLWKAAKPGEPAWESPWGAGRPGWHIECSAMSCHHLGEHFDIHGGGEDLQFPHHENEIAQSEGAHGHQYVNYWMHNGFIRVDDEKMSKSLGNFFTIREVLQKYDAEVARFFILRAHYRSPLNYSDVHLDDARNSLTRLYTTLKNVAPAAVTLDWNSAYPARFKAAMDDDFNTVEAVAILFELAHEANKQQSAQLAGELKALAAVLGLLERDATQFLQAGTSAGEGELSAAAIDDLIAQRKAARAAKNFAESDRIRDALTAAGVVLEDSAAGTTWRRA</sequence>